<proteinExistence type="predicted"/>
<sequence length="56" mass="6640">MINNNNIGLIILIWIVFAIVSQALIFYFITLPKLESGQYDQYQLEWTQDIEQSNYL</sequence>
<gene>
    <name evidence="2" type="ORF">Klosneuvirus_3_80</name>
</gene>
<name>A0A1V0SJQ2_9VIRU</name>
<keyword evidence="1" id="KW-0812">Transmembrane</keyword>
<evidence type="ECO:0000256" key="1">
    <source>
        <dbReference type="SAM" id="Phobius"/>
    </source>
</evidence>
<accession>A0A1V0SJQ2</accession>
<reference evidence="2" key="1">
    <citation type="journal article" date="2017" name="Science">
        <title>Giant viruses with an expanded complement of translation system components.</title>
        <authorList>
            <person name="Schulz F."/>
            <person name="Yutin N."/>
            <person name="Ivanova N.N."/>
            <person name="Ortega D.R."/>
            <person name="Lee T.K."/>
            <person name="Vierheilig J."/>
            <person name="Daims H."/>
            <person name="Horn M."/>
            <person name="Wagner M."/>
            <person name="Jensen G.J."/>
            <person name="Kyrpides N.C."/>
            <person name="Koonin E.V."/>
            <person name="Woyke T."/>
        </authorList>
    </citation>
    <scope>NUCLEOTIDE SEQUENCE</scope>
    <source>
        <strain evidence="2">KNV1</strain>
    </source>
</reference>
<protein>
    <submittedName>
        <fullName evidence="2">Uncharacterized protein</fullName>
    </submittedName>
</protein>
<evidence type="ECO:0000313" key="2">
    <source>
        <dbReference type="EMBL" id="ARF11945.1"/>
    </source>
</evidence>
<organism evidence="2">
    <name type="scientific">Klosneuvirus KNV1</name>
    <dbReference type="NCBI Taxonomy" id="1977640"/>
    <lineage>
        <taxon>Viruses</taxon>
        <taxon>Varidnaviria</taxon>
        <taxon>Bamfordvirae</taxon>
        <taxon>Nucleocytoviricota</taxon>
        <taxon>Megaviricetes</taxon>
        <taxon>Imitervirales</taxon>
        <taxon>Mimiviridae</taxon>
        <taxon>Klosneuvirinae</taxon>
        <taxon>Klosneuvirus</taxon>
    </lineage>
</organism>
<keyword evidence="1" id="KW-1133">Transmembrane helix</keyword>
<dbReference type="EMBL" id="KY684110">
    <property type="protein sequence ID" value="ARF11945.1"/>
    <property type="molecule type" value="Genomic_DNA"/>
</dbReference>
<feature type="transmembrane region" description="Helical" evidence="1">
    <location>
        <begin position="7"/>
        <end position="29"/>
    </location>
</feature>
<keyword evidence="1" id="KW-0472">Membrane</keyword>